<dbReference type="OrthoDB" id="448954at2759"/>
<dbReference type="EMBL" id="KV417301">
    <property type="protein sequence ID" value="KZO93500.1"/>
    <property type="molecule type" value="Genomic_DNA"/>
</dbReference>
<dbReference type="Gene3D" id="1.10.287.110">
    <property type="entry name" value="DnaJ domain"/>
    <property type="match status" value="1"/>
</dbReference>
<dbReference type="Gene3D" id="1.20.1280.20">
    <property type="entry name" value="HscB, C-terminal domain"/>
    <property type="match status" value="1"/>
</dbReference>
<dbReference type="InterPro" id="IPR009073">
    <property type="entry name" value="HscB_oligo_C"/>
</dbReference>
<organism evidence="5 6">
    <name type="scientific">Calocera viscosa (strain TUFC12733)</name>
    <dbReference type="NCBI Taxonomy" id="1330018"/>
    <lineage>
        <taxon>Eukaryota</taxon>
        <taxon>Fungi</taxon>
        <taxon>Dikarya</taxon>
        <taxon>Basidiomycota</taxon>
        <taxon>Agaricomycotina</taxon>
        <taxon>Dacrymycetes</taxon>
        <taxon>Dacrymycetales</taxon>
        <taxon>Dacrymycetaceae</taxon>
        <taxon>Calocera</taxon>
    </lineage>
</organism>
<dbReference type="InterPro" id="IPR036869">
    <property type="entry name" value="J_dom_sf"/>
</dbReference>
<dbReference type="PROSITE" id="PS50076">
    <property type="entry name" value="DNAJ_2"/>
    <property type="match status" value="1"/>
</dbReference>
<dbReference type="SMART" id="SM00271">
    <property type="entry name" value="DnaJ"/>
    <property type="match status" value="1"/>
</dbReference>
<evidence type="ECO:0000256" key="3">
    <source>
        <dbReference type="SAM" id="MobiDB-lite"/>
    </source>
</evidence>
<feature type="compositionally biased region" description="Low complexity" evidence="3">
    <location>
        <begin position="36"/>
        <end position="52"/>
    </location>
</feature>
<dbReference type="NCBIfam" id="TIGR00714">
    <property type="entry name" value="hscB"/>
    <property type="match status" value="1"/>
</dbReference>
<feature type="domain" description="J" evidence="4">
    <location>
        <begin position="88"/>
        <end position="165"/>
    </location>
</feature>
<evidence type="ECO:0000313" key="6">
    <source>
        <dbReference type="Proteomes" id="UP000076738"/>
    </source>
</evidence>
<dbReference type="InterPro" id="IPR001623">
    <property type="entry name" value="DnaJ_domain"/>
</dbReference>
<dbReference type="GO" id="GO:0051259">
    <property type="term" value="P:protein complex oligomerization"/>
    <property type="evidence" value="ECO:0007669"/>
    <property type="project" value="InterPro"/>
</dbReference>
<evidence type="ECO:0000256" key="1">
    <source>
        <dbReference type="ARBA" id="ARBA00010476"/>
    </source>
</evidence>
<dbReference type="GO" id="GO:0001671">
    <property type="term" value="F:ATPase activator activity"/>
    <property type="evidence" value="ECO:0007669"/>
    <property type="project" value="InterPro"/>
</dbReference>
<dbReference type="InterPro" id="IPR036386">
    <property type="entry name" value="HscB_C_sf"/>
</dbReference>
<reference evidence="5 6" key="1">
    <citation type="journal article" date="2016" name="Mol. Biol. Evol.">
        <title>Comparative Genomics of Early-Diverging Mushroom-Forming Fungi Provides Insights into the Origins of Lignocellulose Decay Capabilities.</title>
        <authorList>
            <person name="Nagy L.G."/>
            <person name="Riley R."/>
            <person name="Tritt A."/>
            <person name="Adam C."/>
            <person name="Daum C."/>
            <person name="Floudas D."/>
            <person name="Sun H."/>
            <person name="Yadav J.S."/>
            <person name="Pangilinan J."/>
            <person name="Larsson K.H."/>
            <person name="Matsuura K."/>
            <person name="Barry K."/>
            <person name="Labutti K."/>
            <person name="Kuo R."/>
            <person name="Ohm R.A."/>
            <person name="Bhattacharya S.S."/>
            <person name="Shirouzu T."/>
            <person name="Yoshinaga Y."/>
            <person name="Martin F.M."/>
            <person name="Grigoriev I.V."/>
            <person name="Hibbett D.S."/>
        </authorList>
    </citation>
    <scope>NUCLEOTIDE SEQUENCE [LARGE SCALE GENOMIC DNA]</scope>
    <source>
        <strain evidence="5 6">TUFC12733</strain>
    </source>
</reference>
<name>A0A167JE60_CALVF</name>
<protein>
    <submittedName>
        <fullName evidence="5">Co-chaperone Hsc20</fullName>
    </submittedName>
</protein>
<feature type="region of interest" description="Disordered" evidence="3">
    <location>
        <begin position="35"/>
        <end position="58"/>
    </location>
</feature>
<keyword evidence="6" id="KW-1185">Reference proteome</keyword>
<dbReference type="Pfam" id="PF07743">
    <property type="entry name" value="HSCB_C"/>
    <property type="match status" value="1"/>
</dbReference>
<dbReference type="Proteomes" id="UP000076738">
    <property type="component" value="Unassembled WGS sequence"/>
</dbReference>
<gene>
    <name evidence="5" type="ORF">CALVIDRAFT_566497</name>
</gene>
<evidence type="ECO:0000256" key="2">
    <source>
        <dbReference type="ARBA" id="ARBA00023186"/>
    </source>
</evidence>
<evidence type="ECO:0000313" key="5">
    <source>
        <dbReference type="EMBL" id="KZO93500.1"/>
    </source>
</evidence>
<accession>A0A167JE60</accession>
<dbReference type="STRING" id="1330018.A0A167JE60"/>
<dbReference type="PANTHER" id="PTHR14021">
    <property type="entry name" value="IRON-SULFUR CLUSTER CO-CHAPERONE PROTEIN HSCB"/>
    <property type="match status" value="1"/>
</dbReference>
<dbReference type="GO" id="GO:0005739">
    <property type="term" value="C:mitochondrion"/>
    <property type="evidence" value="ECO:0007669"/>
    <property type="project" value="TreeGrafter"/>
</dbReference>
<dbReference type="InterPro" id="IPR004640">
    <property type="entry name" value="HscB"/>
</dbReference>
<dbReference type="GO" id="GO:0051087">
    <property type="term" value="F:protein-folding chaperone binding"/>
    <property type="evidence" value="ECO:0007669"/>
    <property type="project" value="InterPro"/>
</dbReference>
<sequence length="256" mass="27865">MLALLRRSSLRAPLSASHALAALPTLRRFPAPRLLSTPAARPSTSSPSSRSPSAPPHGACPNCHAPYSSALPICSACGAIQPLGTETNYFELFDLPGEGTDGAFDLDPRELRGRFLRLQRACHPDAWGSKGELERQRAADQSSLLNQAYKTLVSPLSRAQYLLSLNGQPSLETDALDEASSALLLEVLETREALESAANEQELEEIRTANDARAEETVAELSALFGRGEWEGAKEAAVRLRYWQGIEDAVKERMRE</sequence>
<dbReference type="AlphaFoldDB" id="A0A167JE60"/>
<dbReference type="SUPFAM" id="SSF46565">
    <property type="entry name" value="Chaperone J-domain"/>
    <property type="match status" value="1"/>
</dbReference>
<dbReference type="PANTHER" id="PTHR14021:SF15">
    <property type="entry name" value="IRON-SULFUR CLUSTER CO-CHAPERONE PROTEIN HSCB"/>
    <property type="match status" value="1"/>
</dbReference>
<comment type="similarity">
    <text evidence="1">Belongs to the HscB family.</text>
</comment>
<dbReference type="GO" id="GO:0044571">
    <property type="term" value="P:[2Fe-2S] cluster assembly"/>
    <property type="evidence" value="ECO:0007669"/>
    <property type="project" value="InterPro"/>
</dbReference>
<evidence type="ECO:0000259" key="4">
    <source>
        <dbReference type="PROSITE" id="PS50076"/>
    </source>
</evidence>
<dbReference type="SUPFAM" id="SSF47144">
    <property type="entry name" value="HSC20 (HSCB), C-terminal oligomerisation domain"/>
    <property type="match status" value="1"/>
</dbReference>
<keyword evidence="2" id="KW-0143">Chaperone</keyword>
<proteinExistence type="inferred from homology"/>